<keyword evidence="4" id="KW-1185">Reference proteome</keyword>
<keyword evidence="2" id="KW-0472">Membrane</keyword>
<proteinExistence type="predicted"/>
<feature type="compositionally biased region" description="Basic and acidic residues" evidence="1">
    <location>
        <begin position="246"/>
        <end position="257"/>
    </location>
</feature>
<dbReference type="Gene3D" id="2.60.120.560">
    <property type="entry name" value="Exo-inulinase, domain 1"/>
    <property type="match status" value="1"/>
</dbReference>
<gene>
    <name evidence="3" type="ORF">OHJ16_07215</name>
</gene>
<dbReference type="RefSeq" id="WP_268917348.1">
    <property type="nucleotide sequence ID" value="NZ_JAPTMY010000013.1"/>
</dbReference>
<sequence>MSIRVAERIGEGVRWFLRLARRHVVVALVGVLVLGGVVTTVYTMANRCGWTTVHHGYGRVTCSRETIRLSPKAATRSDETHAALATVDGMAVEAGATQTITATVRTVAQLRTGSDPNPWEVAWLLWSYTDDQHFYALALKPNGWEVSKEDPAYPGAQRFLASGDAPTYPIGTAFDVTVTTTTAGDAVTMTVSVDGAELATVTDEESPYPSGAVAAYTEDAVITVGPVSLTTGAAPSSLSSPSNRTRPGDRDETHDRA</sequence>
<feature type="compositionally biased region" description="Polar residues" evidence="1">
    <location>
        <begin position="228"/>
        <end position="245"/>
    </location>
</feature>
<comment type="caution">
    <text evidence="3">The sequence shown here is derived from an EMBL/GenBank/DDBJ whole genome shotgun (WGS) entry which is preliminary data.</text>
</comment>
<evidence type="ECO:0000313" key="4">
    <source>
        <dbReference type="Proteomes" id="UP001072034"/>
    </source>
</evidence>
<protein>
    <submittedName>
        <fullName evidence="3">Uncharacterized protein</fullName>
    </submittedName>
</protein>
<feature type="transmembrane region" description="Helical" evidence="2">
    <location>
        <begin position="24"/>
        <end position="45"/>
    </location>
</feature>
<evidence type="ECO:0000313" key="3">
    <source>
        <dbReference type="EMBL" id="MCZ0857832.1"/>
    </source>
</evidence>
<dbReference type="Proteomes" id="UP001072034">
    <property type="component" value="Unassembled WGS sequence"/>
</dbReference>
<feature type="region of interest" description="Disordered" evidence="1">
    <location>
        <begin position="228"/>
        <end position="257"/>
    </location>
</feature>
<accession>A0ABT4I992</accession>
<evidence type="ECO:0000256" key="2">
    <source>
        <dbReference type="SAM" id="Phobius"/>
    </source>
</evidence>
<keyword evidence="2" id="KW-1133">Transmembrane helix</keyword>
<name>A0ABT4I992_9ACTO</name>
<keyword evidence="2" id="KW-0812">Transmembrane</keyword>
<reference evidence="3" key="1">
    <citation type="submission" date="2022-10" db="EMBL/GenBank/DDBJ databases">
        <title>Genome sequence of Actinomyces israelii ATCC 10048.</title>
        <authorList>
            <person name="Watt R.M."/>
            <person name="Tong W.M."/>
        </authorList>
    </citation>
    <scope>NUCLEOTIDE SEQUENCE</scope>
    <source>
        <strain evidence="3">ATCC 10048</strain>
    </source>
</reference>
<dbReference type="EMBL" id="JAPTMY010000013">
    <property type="protein sequence ID" value="MCZ0857832.1"/>
    <property type="molecule type" value="Genomic_DNA"/>
</dbReference>
<evidence type="ECO:0000256" key="1">
    <source>
        <dbReference type="SAM" id="MobiDB-lite"/>
    </source>
</evidence>
<organism evidence="3 4">
    <name type="scientific">Actinomyces israelii</name>
    <dbReference type="NCBI Taxonomy" id="1659"/>
    <lineage>
        <taxon>Bacteria</taxon>
        <taxon>Bacillati</taxon>
        <taxon>Actinomycetota</taxon>
        <taxon>Actinomycetes</taxon>
        <taxon>Actinomycetales</taxon>
        <taxon>Actinomycetaceae</taxon>
        <taxon>Actinomyces</taxon>
    </lineage>
</organism>